<name>A0A327RPY7_9FLAO</name>
<dbReference type="AlphaFoldDB" id="A0A327RPY7"/>
<dbReference type="RefSeq" id="WP_111658657.1">
    <property type="nucleotide sequence ID" value="NZ_QLLO01000001.1"/>
</dbReference>
<reference evidence="1 2" key="1">
    <citation type="submission" date="2018-06" db="EMBL/GenBank/DDBJ databases">
        <title>Genomic Encyclopedia of Archaeal and Bacterial Type Strains, Phase II (KMG-II): from individual species to whole genera.</title>
        <authorList>
            <person name="Goeker M."/>
        </authorList>
    </citation>
    <scope>NUCLEOTIDE SEQUENCE [LARGE SCALE GENOMIC DNA]</scope>
    <source>
        <strain evidence="1 2">DSM 24464</strain>
    </source>
</reference>
<evidence type="ECO:0000313" key="2">
    <source>
        <dbReference type="Proteomes" id="UP000248703"/>
    </source>
</evidence>
<sequence>MKKLFLTILTLTFMTTSFTSCREESEKEKVIQEMKDDGAEIKVKDDKIKMETEDKKVKITDDEIKVKEED</sequence>
<dbReference type="PROSITE" id="PS51257">
    <property type="entry name" value="PROKAR_LIPOPROTEIN"/>
    <property type="match status" value="1"/>
</dbReference>
<protein>
    <submittedName>
        <fullName evidence="1">Uncharacterized protein</fullName>
    </submittedName>
</protein>
<gene>
    <name evidence="1" type="ORF">LY08_00294</name>
</gene>
<accession>A0A327RPY7</accession>
<comment type="caution">
    <text evidence="1">The sequence shown here is derived from an EMBL/GenBank/DDBJ whole genome shotgun (WGS) entry which is preliminary data.</text>
</comment>
<organism evidence="1 2">
    <name type="scientific">Olleya aquimaris</name>
    <dbReference type="NCBI Taxonomy" id="639310"/>
    <lineage>
        <taxon>Bacteria</taxon>
        <taxon>Pseudomonadati</taxon>
        <taxon>Bacteroidota</taxon>
        <taxon>Flavobacteriia</taxon>
        <taxon>Flavobacteriales</taxon>
        <taxon>Flavobacteriaceae</taxon>
    </lineage>
</organism>
<dbReference type="EMBL" id="QLLO01000001">
    <property type="protein sequence ID" value="RAJ18022.1"/>
    <property type="molecule type" value="Genomic_DNA"/>
</dbReference>
<dbReference type="OrthoDB" id="1453405at2"/>
<dbReference type="Proteomes" id="UP000248703">
    <property type="component" value="Unassembled WGS sequence"/>
</dbReference>
<proteinExistence type="predicted"/>
<keyword evidence="2" id="KW-1185">Reference proteome</keyword>
<evidence type="ECO:0000313" key="1">
    <source>
        <dbReference type="EMBL" id="RAJ18022.1"/>
    </source>
</evidence>